<reference evidence="1 2" key="1">
    <citation type="journal article" date="2012" name="J. Bacteriol.">
        <title>Complete genome sequence of the broad-host-range strain Sinorhizobium fredii USDA257.</title>
        <authorList>
            <person name="Schuldes J."/>
            <person name="Rodriguez Orbegoso M."/>
            <person name="Schmeisser C."/>
            <person name="Krishnan H.B."/>
            <person name="Daniel R."/>
            <person name="Streit W.R."/>
        </authorList>
    </citation>
    <scope>NUCLEOTIDE SEQUENCE [LARGE SCALE GENOMIC DNA]</scope>
    <source>
        <strain evidence="1 2">USDA 257</strain>
    </source>
</reference>
<organism evidence="1 2">
    <name type="scientific">Sinorhizobium fredii (strain USDA 257)</name>
    <dbReference type="NCBI Taxonomy" id="1185652"/>
    <lineage>
        <taxon>Bacteria</taxon>
        <taxon>Pseudomonadati</taxon>
        <taxon>Pseudomonadota</taxon>
        <taxon>Alphaproteobacteria</taxon>
        <taxon>Hyphomicrobiales</taxon>
        <taxon>Rhizobiaceae</taxon>
        <taxon>Sinorhizobium/Ensifer group</taxon>
        <taxon>Sinorhizobium</taxon>
    </lineage>
</organism>
<evidence type="ECO:0000313" key="1">
    <source>
        <dbReference type="EMBL" id="AFL51273.1"/>
    </source>
</evidence>
<proteinExistence type="predicted"/>
<dbReference type="PATRIC" id="fig|1185652.3.peg.2793"/>
<sequence>MGENAKPEFVVRLSTIDVGLKRAMSHGRGGIHTVQLYGGFYGALLIEITCKDAFHLVIPHFR</sequence>
<dbReference type="KEGG" id="sfd:USDA257_c26990"/>
<dbReference type="AlphaFoldDB" id="I3X5W7"/>
<dbReference type="EMBL" id="CP003563">
    <property type="protein sequence ID" value="AFL51273.1"/>
    <property type="molecule type" value="Genomic_DNA"/>
</dbReference>
<accession>I3X5W7</accession>
<dbReference type="Proteomes" id="UP000006180">
    <property type="component" value="Chromosome"/>
</dbReference>
<gene>
    <name evidence="1" type="ORF">USDA257_c26990</name>
</gene>
<name>I3X5W7_SINF2</name>
<protein>
    <submittedName>
        <fullName evidence="1">Uncharacterized protein</fullName>
    </submittedName>
</protein>
<dbReference type="RefSeq" id="WP_014763436.1">
    <property type="nucleotide sequence ID" value="NC_018000.1"/>
</dbReference>
<evidence type="ECO:0000313" key="2">
    <source>
        <dbReference type="Proteomes" id="UP000006180"/>
    </source>
</evidence>
<dbReference type="HOGENOM" id="CLU_2901834_0_0_5"/>